<protein>
    <recommendedName>
        <fullName evidence="3">Reverse transcriptase/retrotransposon-derived protein RNase H-like domain-containing protein</fullName>
    </recommendedName>
</protein>
<organism evidence="1 2">
    <name type="scientific">Vitis vinifera</name>
    <name type="common">Grape</name>
    <dbReference type="NCBI Taxonomy" id="29760"/>
    <lineage>
        <taxon>Eukaryota</taxon>
        <taxon>Viridiplantae</taxon>
        <taxon>Streptophyta</taxon>
        <taxon>Embryophyta</taxon>
        <taxon>Tracheophyta</taxon>
        <taxon>Spermatophyta</taxon>
        <taxon>Magnoliopsida</taxon>
        <taxon>eudicotyledons</taxon>
        <taxon>Gunneridae</taxon>
        <taxon>Pentapetalae</taxon>
        <taxon>rosids</taxon>
        <taxon>Vitales</taxon>
        <taxon>Vitaceae</taxon>
        <taxon>Viteae</taxon>
        <taxon>Vitis</taxon>
    </lineage>
</organism>
<dbReference type="EMBL" id="QGNW01002673">
    <property type="protein sequence ID" value="RVW12913.1"/>
    <property type="molecule type" value="Genomic_DNA"/>
</dbReference>
<evidence type="ECO:0000313" key="1">
    <source>
        <dbReference type="EMBL" id="RVW12913.1"/>
    </source>
</evidence>
<dbReference type="Proteomes" id="UP000288805">
    <property type="component" value="Unassembled WGS sequence"/>
</dbReference>
<evidence type="ECO:0000313" key="2">
    <source>
        <dbReference type="Proteomes" id="UP000288805"/>
    </source>
</evidence>
<gene>
    <name evidence="1" type="ORF">CK203_097113</name>
</gene>
<reference evidence="1 2" key="1">
    <citation type="journal article" date="2018" name="PLoS Genet.">
        <title>Population sequencing reveals clonal diversity and ancestral inbreeding in the grapevine cultivar Chardonnay.</title>
        <authorList>
            <person name="Roach M.J."/>
            <person name="Johnson D.L."/>
            <person name="Bohlmann J."/>
            <person name="van Vuuren H.J."/>
            <person name="Jones S.J."/>
            <person name="Pretorius I.S."/>
            <person name="Schmidt S.A."/>
            <person name="Borneman A.R."/>
        </authorList>
    </citation>
    <scope>NUCLEOTIDE SEQUENCE [LARGE SCALE GENOMIC DNA]</scope>
    <source>
        <strain evidence="2">cv. Chardonnay</strain>
        <tissue evidence="1">Leaf</tissue>
    </source>
</reference>
<accession>A0A438BPM0</accession>
<dbReference type="PANTHER" id="PTHR48475">
    <property type="entry name" value="RIBONUCLEASE H"/>
    <property type="match status" value="1"/>
</dbReference>
<evidence type="ECO:0008006" key="3">
    <source>
        <dbReference type="Google" id="ProtNLM"/>
    </source>
</evidence>
<name>A0A438BPM0_VITVI</name>
<comment type="caution">
    <text evidence="1">The sequence shown here is derived from an EMBL/GenBank/DDBJ whole genome shotgun (WGS) entry which is preliminary data.</text>
</comment>
<dbReference type="AlphaFoldDB" id="A0A438BPM0"/>
<proteinExistence type="predicted"/>
<sequence>MRELEALRQRSEESVTSFISHWREKISHIIDLPSENEQISMIMRSLQPKETSYVIPSTPSPTDYYLFCTETDTIVLPTRYAFEQSFPEAHGGWLVDQLAPRPVPQPVPPRFRMDLHLPPPLGDIHHINLIEDDSIHMLSWDDRLPEPIVLHGSCEVDGVSLGLKDTTISFTLWPKNDDSYGRKIQIITRSGRIAQPPPAIRPFEGTASHKEVRRKDDEIKVKTTTTPEGLIHMMTASRATYIVFSDDYLSPEGSDHICPLYITVDCLGHRVSSILLDNGSALNVCHLATAIALGFSPSDFSPSTQTIRAYDSTKREVMGTLVIDLHISPTTFSTLFQKVKFIHDGQVITGPSEFIAAIDHDTIFGLGFIPTESDYRYMGSDTSIPMEITHPSLDRASLLSLCFLEEINDDGVVIDPTEIIDGVVSHDEYQDEMDMMTVSQITSIVQLQPISPFDMFGMSTSYAIWVEERRSHLSEGSTTLFHDMMHRDVEVYIEAESQEVHFGVTSGNCWAYGHERGIEVDPDKIKAILDMPAETEKEIRGFLGRLQYIQSFHSQIDRHIAFARTSTSSIFVSFRHGLGITSLGYQEIEALHDRIDEMALLLTEFDIQMVLYFDGAANQSGYGIGVLLVSPQVIIFRDSFHLAFSDRHPITNNIVEAQNRFSDALATLASSVTFRLMCYMSLIELRSAPAYYCLIGETKVQDDLPWYHDIYQFLRSGTYPEAISDGMLLLCLDRASADDDEREMPKCQIHGDLIHAPPSELHALTRHGHFQLFHQVGGGASYARLTSASCQFHQVTHHLSLWVPHELILDRGCTSESGATPYSLVYGMKVVLPVEIEMGSLRVTLEQQISEIEWAQARFDQLNLLDERRLRAVDHVQAYQRKMARAFRKRLSLNHYRKRIWF</sequence>
<dbReference type="PANTHER" id="PTHR48475:SF1">
    <property type="entry name" value="RNASE H TYPE-1 DOMAIN-CONTAINING PROTEIN"/>
    <property type="match status" value="1"/>
</dbReference>